<feature type="compositionally biased region" description="Basic and acidic residues" evidence="1">
    <location>
        <begin position="99"/>
        <end position="120"/>
    </location>
</feature>
<feature type="region of interest" description="Disordered" evidence="1">
    <location>
        <begin position="19"/>
        <end position="120"/>
    </location>
</feature>
<dbReference type="EMBL" id="JAAIKR010000012">
    <property type="protein sequence ID" value="MBR9728729.1"/>
    <property type="molecule type" value="Genomic_DNA"/>
</dbReference>
<proteinExistence type="predicted"/>
<organism evidence="2 3">
    <name type="scientific">Shewanella intestini</name>
    <dbReference type="NCBI Taxonomy" id="2017544"/>
    <lineage>
        <taxon>Bacteria</taxon>
        <taxon>Pseudomonadati</taxon>
        <taxon>Pseudomonadota</taxon>
        <taxon>Gammaproteobacteria</taxon>
        <taxon>Alteromonadales</taxon>
        <taxon>Shewanellaceae</taxon>
        <taxon>Shewanella</taxon>
    </lineage>
</organism>
<evidence type="ECO:0000313" key="2">
    <source>
        <dbReference type="EMBL" id="MBR9728729.1"/>
    </source>
</evidence>
<reference evidence="2 3" key="1">
    <citation type="submission" date="2020-02" db="EMBL/GenBank/DDBJ databases">
        <title>Shewanella WXL01 sp. nov., a marine bacterium isolated from green algae in Luhuitou Fringing Reef (Northern South China Sea).</title>
        <authorList>
            <person name="Wang X."/>
        </authorList>
    </citation>
    <scope>NUCLEOTIDE SEQUENCE [LARGE SCALE GENOMIC DNA]</scope>
    <source>
        <strain evidence="2 3">MCCC 1A01895</strain>
    </source>
</reference>
<accession>A0ABS5I4U6</accession>
<evidence type="ECO:0000256" key="1">
    <source>
        <dbReference type="SAM" id="MobiDB-lite"/>
    </source>
</evidence>
<protein>
    <submittedName>
        <fullName evidence="2">Uncharacterized protein</fullName>
    </submittedName>
</protein>
<keyword evidence="3" id="KW-1185">Reference proteome</keyword>
<gene>
    <name evidence="2" type="ORF">G3R48_12155</name>
</gene>
<feature type="compositionally biased region" description="Basic and acidic residues" evidence="1">
    <location>
        <begin position="19"/>
        <end position="64"/>
    </location>
</feature>
<evidence type="ECO:0000313" key="3">
    <source>
        <dbReference type="Proteomes" id="UP000811844"/>
    </source>
</evidence>
<name>A0ABS5I4U6_9GAMM</name>
<comment type="caution">
    <text evidence="2">The sequence shown here is derived from an EMBL/GenBank/DDBJ whole genome shotgun (WGS) entry which is preliminary data.</text>
</comment>
<feature type="compositionally biased region" description="Polar residues" evidence="1">
    <location>
        <begin position="84"/>
        <end position="97"/>
    </location>
</feature>
<sequence>MSVLGLSLFSVTTIVHASSDEKPRLKMTLKEKADEGRKASQQTERDQLQKARQAARETQAREQDILANQQPEEWESEQRKKAQAQFSERTSREQQYLEQAREAAKKERKIPEEETLAEKD</sequence>
<dbReference type="Proteomes" id="UP000811844">
    <property type="component" value="Unassembled WGS sequence"/>
</dbReference>